<accession>A0A0S3TDE0</accession>
<organism evidence="1">
    <name type="scientific">Vigna angularis var. angularis</name>
    <dbReference type="NCBI Taxonomy" id="157739"/>
    <lineage>
        <taxon>Eukaryota</taxon>
        <taxon>Viridiplantae</taxon>
        <taxon>Streptophyta</taxon>
        <taxon>Embryophyta</taxon>
        <taxon>Tracheophyta</taxon>
        <taxon>Spermatophyta</taxon>
        <taxon>Magnoliopsida</taxon>
        <taxon>eudicotyledons</taxon>
        <taxon>Gunneridae</taxon>
        <taxon>Pentapetalae</taxon>
        <taxon>rosids</taxon>
        <taxon>fabids</taxon>
        <taxon>Fabales</taxon>
        <taxon>Fabaceae</taxon>
        <taxon>Papilionoideae</taxon>
        <taxon>50 kb inversion clade</taxon>
        <taxon>NPAAA clade</taxon>
        <taxon>indigoferoid/millettioid clade</taxon>
        <taxon>Phaseoleae</taxon>
        <taxon>Vigna</taxon>
    </lineage>
</organism>
<sequence length="119" mass="12907">MLPAVTHISSAGPLLIHYVCTSPNESSPLLPLLIPVKPAVFKRTLLEACCYWICCLCACWTVDPSVSACDYLNGAGRVLLDEDRESIDVLLPSVGRAGQRIPFFNMDAPCAHRNEGCTS</sequence>
<gene>
    <name evidence="1" type="primary">Vigan.UMG018600</name>
    <name evidence="1" type="ORF">VIGAN_UM018600</name>
</gene>
<reference evidence="1" key="1">
    <citation type="journal article" date="2015" name="Sci. Rep.">
        <title>The power of single molecule real-time sequencing technology in the de novo assembly of a eukaryotic genome.</title>
        <authorList>
            <person name="Sakai H."/>
            <person name="Naito K."/>
            <person name="Ogiso-Tanaka E."/>
            <person name="Takahashi Y."/>
            <person name="Iseki K."/>
            <person name="Muto C."/>
            <person name="Satou K."/>
            <person name="Teruya K."/>
            <person name="Shiroma A."/>
            <person name="Shimoji M."/>
            <person name="Hirano T."/>
            <person name="Itoh T."/>
            <person name="Kaga A."/>
            <person name="Tomooka N."/>
        </authorList>
    </citation>
    <scope>NUCLEOTIDE SEQUENCE</scope>
</reference>
<name>A0A0S3TDE0_PHAAN</name>
<evidence type="ECO:0000313" key="1">
    <source>
        <dbReference type="EMBL" id="BAU03143.1"/>
    </source>
</evidence>
<dbReference type="EMBL" id="AP015093">
    <property type="protein sequence ID" value="BAU03143.1"/>
    <property type="molecule type" value="Genomic_DNA"/>
</dbReference>
<protein>
    <submittedName>
        <fullName evidence="1">Uncharacterized protein</fullName>
    </submittedName>
</protein>
<proteinExistence type="predicted"/>
<dbReference type="AlphaFoldDB" id="A0A0S3TDE0"/>